<sequence>MAPKVTLDYISSKDGTQNTLLLSERARYLDDDLTLQKGWATTATIQVISPASSTRFDEIEEELGFFVPRESTTLSFPAINQEHTNSATGENEMGVLFCDHPGVVVASFCDGHQSTLSSDIDKTVFLHLMTPAGKGTYKAATDTNRTDAPWLYYSDGPLDTTVLDEADF</sequence>
<gene>
    <name evidence="2" type="ORF">S01H1_61212</name>
</gene>
<dbReference type="EMBL" id="BARS01040124">
    <property type="protein sequence ID" value="GAG32289.1"/>
    <property type="molecule type" value="Genomic_DNA"/>
</dbReference>
<evidence type="ECO:0000313" key="2">
    <source>
        <dbReference type="EMBL" id="GAG32289.1"/>
    </source>
</evidence>
<dbReference type="InterPro" id="IPR011453">
    <property type="entry name" value="DUF1559"/>
</dbReference>
<organism evidence="2">
    <name type="scientific">marine sediment metagenome</name>
    <dbReference type="NCBI Taxonomy" id="412755"/>
    <lineage>
        <taxon>unclassified sequences</taxon>
        <taxon>metagenomes</taxon>
        <taxon>ecological metagenomes</taxon>
    </lineage>
</organism>
<proteinExistence type="predicted"/>
<dbReference type="Pfam" id="PF07596">
    <property type="entry name" value="SBP_bac_10"/>
    <property type="match status" value="1"/>
</dbReference>
<name>X0WMS3_9ZZZZ</name>
<dbReference type="AlphaFoldDB" id="X0WMS3"/>
<accession>X0WMS3</accession>
<comment type="caution">
    <text evidence="2">The sequence shown here is derived from an EMBL/GenBank/DDBJ whole genome shotgun (WGS) entry which is preliminary data.</text>
</comment>
<evidence type="ECO:0000259" key="1">
    <source>
        <dbReference type="Pfam" id="PF07596"/>
    </source>
</evidence>
<reference evidence="2" key="1">
    <citation type="journal article" date="2014" name="Front. Microbiol.">
        <title>High frequency of phylogenetically diverse reductive dehalogenase-homologous genes in deep subseafloor sedimentary metagenomes.</title>
        <authorList>
            <person name="Kawai M."/>
            <person name="Futagami T."/>
            <person name="Toyoda A."/>
            <person name="Takaki Y."/>
            <person name="Nishi S."/>
            <person name="Hori S."/>
            <person name="Arai W."/>
            <person name="Tsubouchi T."/>
            <person name="Morono Y."/>
            <person name="Uchiyama I."/>
            <person name="Ito T."/>
            <person name="Fujiyama A."/>
            <person name="Inagaki F."/>
            <person name="Takami H."/>
        </authorList>
    </citation>
    <scope>NUCLEOTIDE SEQUENCE</scope>
    <source>
        <strain evidence="2">Expedition CK06-06</strain>
    </source>
</reference>
<protein>
    <recommendedName>
        <fullName evidence="1">DUF1559 domain-containing protein</fullName>
    </recommendedName>
</protein>
<feature type="domain" description="DUF1559" evidence="1">
    <location>
        <begin position="14"/>
        <end position="122"/>
    </location>
</feature>